<accession>A0A917A6F8</accession>
<reference evidence="1" key="2">
    <citation type="submission" date="2020-09" db="EMBL/GenBank/DDBJ databases">
        <authorList>
            <person name="Sun Q."/>
            <person name="Zhou Y."/>
        </authorList>
    </citation>
    <scope>NUCLEOTIDE SEQUENCE</scope>
    <source>
        <strain evidence="1">CGMCC 1.15533</strain>
    </source>
</reference>
<evidence type="ECO:0000313" key="2">
    <source>
        <dbReference type="Proteomes" id="UP000660801"/>
    </source>
</evidence>
<protein>
    <submittedName>
        <fullName evidence="1">Uncharacterized protein</fullName>
    </submittedName>
</protein>
<proteinExistence type="predicted"/>
<sequence>MCRYGKILLFSYLVIYFSYQIKEDKQMDNLEIIDLQELLDQQSVVIFNTCGPSHSCGGGR</sequence>
<comment type="caution">
    <text evidence="1">The sequence shown here is derived from an EMBL/GenBank/DDBJ whole genome shotgun (WGS) entry which is preliminary data.</text>
</comment>
<keyword evidence="2" id="KW-1185">Reference proteome</keyword>
<gene>
    <name evidence="1" type="ORF">GCM10011510_09930</name>
</gene>
<reference evidence="1" key="1">
    <citation type="journal article" date="2014" name="Int. J. Syst. Evol. Microbiol.">
        <title>Complete genome sequence of Corynebacterium casei LMG S-19264T (=DSM 44701T), isolated from a smear-ripened cheese.</title>
        <authorList>
            <consortium name="US DOE Joint Genome Institute (JGI-PGF)"/>
            <person name="Walter F."/>
            <person name="Albersmeier A."/>
            <person name="Kalinowski J."/>
            <person name="Ruckert C."/>
        </authorList>
    </citation>
    <scope>NUCLEOTIDE SEQUENCE</scope>
    <source>
        <strain evidence="1">CGMCC 1.15533</strain>
    </source>
</reference>
<name>A0A917A6F8_9STRE</name>
<dbReference type="Proteomes" id="UP000660801">
    <property type="component" value="Unassembled WGS sequence"/>
</dbReference>
<organism evidence="1 2">
    <name type="scientific">Streptococcus himalayensis</name>
    <dbReference type="NCBI Taxonomy" id="1888195"/>
    <lineage>
        <taxon>Bacteria</taxon>
        <taxon>Bacillati</taxon>
        <taxon>Bacillota</taxon>
        <taxon>Bacilli</taxon>
        <taxon>Lactobacillales</taxon>
        <taxon>Streptococcaceae</taxon>
        <taxon>Streptococcus</taxon>
    </lineage>
</organism>
<dbReference type="EMBL" id="BMJN01000013">
    <property type="protein sequence ID" value="GGE30685.1"/>
    <property type="molecule type" value="Genomic_DNA"/>
</dbReference>
<dbReference type="AlphaFoldDB" id="A0A917A6F8"/>
<evidence type="ECO:0000313" key="1">
    <source>
        <dbReference type="EMBL" id="GGE30685.1"/>
    </source>
</evidence>